<dbReference type="EMBL" id="HAEC01015646">
    <property type="protein sequence ID" value="SBQ83867.1"/>
    <property type="molecule type" value="Transcribed_RNA"/>
</dbReference>
<gene>
    <name evidence="2" type="primary">BX548160.2</name>
</gene>
<feature type="non-terminal residue" evidence="2">
    <location>
        <position position="80"/>
    </location>
</feature>
<sequence length="80" mass="8410">SPPFGTSNYGAYAASWPATYCPYSNNRTPNSGTHPKSSPSSHNSCPYIKASVHHPTTHLSPTSDASSSATGPSTNDTHFK</sequence>
<reference evidence="2" key="1">
    <citation type="submission" date="2016-05" db="EMBL/GenBank/DDBJ databases">
        <authorList>
            <person name="Lavstsen T."/>
            <person name="Jespersen J.S."/>
        </authorList>
    </citation>
    <scope>NUCLEOTIDE SEQUENCE</scope>
    <source>
        <tissue evidence="2">Brain</tissue>
    </source>
</reference>
<feature type="compositionally biased region" description="Polar residues" evidence="1">
    <location>
        <begin position="57"/>
        <end position="80"/>
    </location>
</feature>
<feature type="region of interest" description="Disordered" evidence="1">
    <location>
        <begin position="24"/>
        <end position="80"/>
    </location>
</feature>
<reference evidence="2" key="2">
    <citation type="submission" date="2016-06" db="EMBL/GenBank/DDBJ databases">
        <title>The genome of a short-lived fish provides insights into sex chromosome evolution and the genetic control of aging.</title>
        <authorList>
            <person name="Reichwald K."/>
            <person name="Felder M."/>
            <person name="Petzold A."/>
            <person name="Koch P."/>
            <person name="Groth M."/>
            <person name="Platzer M."/>
        </authorList>
    </citation>
    <scope>NUCLEOTIDE SEQUENCE</scope>
    <source>
        <tissue evidence="2">Brain</tissue>
    </source>
</reference>
<organism evidence="2">
    <name type="scientific">Nothobranchius korthausae</name>
    <dbReference type="NCBI Taxonomy" id="1143690"/>
    <lineage>
        <taxon>Eukaryota</taxon>
        <taxon>Metazoa</taxon>
        <taxon>Chordata</taxon>
        <taxon>Craniata</taxon>
        <taxon>Vertebrata</taxon>
        <taxon>Euteleostomi</taxon>
        <taxon>Actinopterygii</taxon>
        <taxon>Neopterygii</taxon>
        <taxon>Teleostei</taxon>
        <taxon>Neoteleostei</taxon>
        <taxon>Acanthomorphata</taxon>
        <taxon>Ovalentaria</taxon>
        <taxon>Atherinomorphae</taxon>
        <taxon>Cyprinodontiformes</taxon>
        <taxon>Nothobranchiidae</taxon>
        <taxon>Nothobranchius</taxon>
    </lineage>
</organism>
<dbReference type="AlphaFoldDB" id="A0A1A8HK94"/>
<protein>
    <submittedName>
        <fullName evidence="2">Zinc finger, matrin-type 3</fullName>
    </submittedName>
</protein>
<feature type="non-terminal residue" evidence="2">
    <location>
        <position position="1"/>
    </location>
</feature>
<evidence type="ECO:0000256" key="1">
    <source>
        <dbReference type="SAM" id="MobiDB-lite"/>
    </source>
</evidence>
<proteinExistence type="predicted"/>
<accession>A0A1A8HK94</accession>
<evidence type="ECO:0000313" key="2">
    <source>
        <dbReference type="EMBL" id="SBQ83867.1"/>
    </source>
</evidence>
<feature type="compositionally biased region" description="Polar residues" evidence="1">
    <location>
        <begin position="24"/>
        <end position="44"/>
    </location>
</feature>
<name>A0A1A8HK94_9TELE</name>